<dbReference type="AlphaFoldDB" id="A0A0F9DLH4"/>
<protein>
    <submittedName>
        <fullName evidence="1">Uncharacterized protein</fullName>
    </submittedName>
</protein>
<proteinExistence type="predicted"/>
<name>A0A0F9DLH4_9ZZZZ</name>
<sequence length="156" mass="18244">MDTKIIDGEAYLRISDLREKAMKMRGRMMAALSVEDGEKAVLRKIDIDTALQNFLALLDDHIADVGKKVKMYKRETRYFDSAGNYLYNEFKDSPDTRKGEQRQETEEVKRLVTWPMEFSGWIFRIGDDFIKDRRIKERRVPKLIDGGAATPPMRYT</sequence>
<organism evidence="1">
    <name type="scientific">marine sediment metagenome</name>
    <dbReference type="NCBI Taxonomy" id="412755"/>
    <lineage>
        <taxon>unclassified sequences</taxon>
        <taxon>metagenomes</taxon>
        <taxon>ecological metagenomes</taxon>
    </lineage>
</organism>
<comment type="caution">
    <text evidence="1">The sequence shown here is derived from an EMBL/GenBank/DDBJ whole genome shotgun (WGS) entry which is preliminary data.</text>
</comment>
<dbReference type="EMBL" id="LAZR01031114">
    <property type="protein sequence ID" value="KKL54686.1"/>
    <property type="molecule type" value="Genomic_DNA"/>
</dbReference>
<accession>A0A0F9DLH4</accession>
<evidence type="ECO:0000313" key="1">
    <source>
        <dbReference type="EMBL" id="KKL54686.1"/>
    </source>
</evidence>
<reference evidence="1" key="1">
    <citation type="journal article" date="2015" name="Nature">
        <title>Complex archaea that bridge the gap between prokaryotes and eukaryotes.</title>
        <authorList>
            <person name="Spang A."/>
            <person name="Saw J.H."/>
            <person name="Jorgensen S.L."/>
            <person name="Zaremba-Niedzwiedzka K."/>
            <person name="Martijn J."/>
            <person name="Lind A.E."/>
            <person name="van Eijk R."/>
            <person name="Schleper C."/>
            <person name="Guy L."/>
            <person name="Ettema T.J."/>
        </authorList>
    </citation>
    <scope>NUCLEOTIDE SEQUENCE</scope>
</reference>
<gene>
    <name evidence="1" type="ORF">LCGC14_2262940</name>
</gene>